<dbReference type="AlphaFoldDB" id="A0AAV3XHK6"/>
<protein>
    <submittedName>
        <fullName evidence="1">Uncharacterized protein</fullName>
    </submittedName>
</protein>
<keyword evidence="2" id="KW-1185">Reference proteome</keyword>
<accession>A0AAV3XHK6</accession>
<comment type="caution">
    <text evidence="1">The sequence shown here is derived from an EMBL/GenBank/DDBJ whole genome shotgun (WGS) entry which is preliminary data.</text>
</comment>
<organism evidence="1 2">
    <name type="scientific">Microseira wollei NIES-4236</name>
    <dbReference type="NCBI Taxonomy" id="2530354"/>
    <lineage>
        <taxon>Bacteria</taxon>
        <taxon>Bacillati</taxon>
        <taxon>Cyanobacteriota</taxon>
        <taxon>Cyanophyceae</taxon>
        <taxon>Oscillatoriophycideae</taxon>
        <taxon>Aerosakkonematales</taxon>
        <taxon>Aerosakkonemataceae</taxon>
        <taxon>Microseira</taxon>
    </lineage>
</organism>
<proteinExistence type="predicted"/>
<evidence type="ECO:0000313" key="1">
    <source>
        <dbReference type="EMBL" id="GET38967.1"/>
    </source>
</evidence>
<dbReference type="EMBL" id="BLAY01000056">
    <property type="protein sequence ID" value="GET38967.1"/>
    <property type="molecule type" value="Genomic_DNA"/>
</dbReference>
<reference evidence="1" key="1">
    <citation type="submission" date="2019-10" db="EMBL/GenBank/DDBJ databases">
        <title>Draft genome sequece of Microseira wollei NIES-4236.</title>
        <authorList>
            <person name="Yamaguchi H."/>
            <person name="Suzuki S."/>
            <person name="Kawachi M."/>
        </authorList>
    </citation>
    <scope>NUCLEOTIDE SEQUENCE</scope>
    <source>
        <strain evidence="1">NIES-4236</strain>
    </source>
</reference>
<dbReference type="Proteomes" id="UP001050975">
    <property type="component" value="Unassembled WGS sequence"/>
</dbReference>
<sequence length="272" mass="30748">MLESKIHPTKQTQPILESFWQALLWLWRAWSKTLTPKAGTKRQVALREQVAYSVVHAIPGRVRFRVSKLVRDAEYAHRLQMLADSDSNITGVRINRNAASVAFNYHRLEISDLVSLIQSAGKYIEKDWLSQRPKGETVQWRDGEIFSVSYQNHTHPEGWGYTNEARRRGLENGGDRCPHPEGWGYTGEARWRGLENEGEILPGLVISGDTQSSEQNLLEPIAKLIILACSLEVRKAEIPSSCCLLKSQTGKPLYGGAKASRIVKLRKLHVLI</sequence>
<name>A0AAV3XHK6_9CYAN</name>
<dbReference type="RefSeq" id="WP_226583674.1">
    <property type="nucleotide sequence ID" value="NZ_BLAY01000056.1"/>
</dbReference>
<evidence type="ECO:0000313" key="2">
    <source>
        <dbReference type="Proteomes" id="UP001050975"/>
    </source>
</evidence>
<gene>
    <name evidence="1" type="ORF">MiSe_37270</name>
</gene>